<dbReference type="PANTHER" id="PTHR42781:SF4">
    <property type="entry name" value="SPERMIDINE_PUTRESCINE IMPORT ATP-BINDING PROTEIN POTA"/>
    <property type="match status" value="1"/>
</dbReference>
<dbReference type="EMBL" id="CP034464">
    <property type="protein sequence ID" value="AZP11007.1"/>
    <property type="molecule type" value="Genomic_DNA"/>
</dbReference>
<dbReference type="InterPro" id="IPR017871">
    <property type="entry name" value="ABC_transporter-like_CS"/>
</dbReference>
<evidence type="ECO:0000256" key="3">
    <source>
        <dbReference type="ARBA" id="ARBA00022741"/>
    </source>
</evidence>
<sequence length="289" mass="31942">MLELDLQKNLRSNSSSIEIAVSFTAESHDFVSLFGPSGAGKTTLLRMLAGLTQPDQGRLVLDGVTWFDSAKKINLTPQQRSIGLVFQDYALFPNMNVRDNVTYGAQKNQGAWIDHLLQLTGLNEFKNSLPSTLSGGQKQRVALARALARKPKLLLLDEPLSALDGSLRSQLQDELLQLHQECRLTSILVSHDIGEVFKLSQCVHQMEMGKIIKSGTPAQVFLQQRLSGKLNLRAQVLAIRREEVIYVLSLLIAQDIVEIIAGEDEIKGLKVGDQIAISSKAFSPLIFRL</sequence>
<keyword evidence="7" id="KW-1185">Reference proteome</keyword>
<dbReference type="Proteomes" id="UP000275663">
    <property type="component" value="Chromosome"/>
</dbReference>
<dbReference type="InterPro" id="IPR027417">
    <property type="entry name" value="P-loop_NTPase"/>
</dbReference>
<dbReference type="Pfam" id="PF00005">
    <property type="entry name" value="ABC_tran"/>
    <property type="match status" value="1"/>
</dbReference>
<dbReference type="AlphaFoldDB" id="A0A3Q9BNK1"/>
<dbReference type="PROSITE" id="PS00211">
    <property type="entry name" value="ABC_TRANSPORTER_1"/>
    <property type="match status" value="1"/>
</dbReference>
<dbReference type="InterPro" id="IPR003439">
    <property type="entry name" value="ABC_transporter-like_ATP-bd"/>
</dbReference>
<keyword evidence="2" id="KW-0472">Membrane</keyword>
<dbReference type="OrthoDB" id="5298774at2"/>
<dbReference type="SUPFAM" id="SSF52540">
    <property type="entry name" value="P-loop containing nucleoside triphosphate hydrolases"/>
    <property type="match status" value="1"/>
</dbReference>
<dbReference type="PANTHER" id="PTHR42781">
    <property type="entry name" value="SPERMIDINE/PUTRESCINE IMPORT ATP-BINDING PROTEIN POTA"/>
    <property type="match status" value="1"/>
</dbReference>
<evidence type="ECO:0000256" key="1">
    <source>
        <dbReference type="ARBA" id="ARBA00022448"/>
    </source>
</evidence>
<dbReference type="InterPro" id="IPR050093">
    <property type="entry name" value="ABC_SmlMolc_Importer"/>
</dbReference>
<feature type="domain" description="ABC transporter" evidence="5">
    <location>
        <begin position="1"/>
        <end position="233"/>
    </location>
</feature>
<reference evidence="6 7" key="1">
    <citation type="journal article" date="2011" name="Int. J. Syst. Evol. Microbiol.">
        <title>Description of Undibacterium oligocarboniphilum sp. nov., isolated from purified water, and Undibacterium pigrum strain CCUG 49012 as the type strain of Undibacterium parvum sp. nov., and emended descriptions of the genus Undibacterium and the species Undibacterium pigrum.</title>
        <authorList>
            <person name="Eder W."/>
            <person name="Wanner G."/>
            <person name="Ludwig W."/>
            <person name="Busse H.J."/>
            <person name="Ziemke-Kageler F."/>
            <person name="Lang E."/>
        </authorList>
    </citation>
    <scope>NUCLEOTIDE SEQUENCE [LARGE SCALE GENOMIC DNA]</scope>
    <source>
        <strain evidence="6 7">DSM 23061</strain>
    </source>
</reference>
<dbReference type="RefSeq" id="WP_126126406.1">
    <property type="nucleotide sequence ID" value="NZ_CP034464.1"/>
</dbReference>
<dbReference type="GO" id="GO:0016887">
    <property type="term" value="F:ATP hydrolysis activity"/>
    <property type="evidence" value="ECO:0007669"/>
    <property type="project" value="InterPro"/>
</dbReference>
<dbReference type="Gene3D" id="3.40.50.300">
    <property type="entry name" value="P-loop containing nucleotide triphosphate hydrolases"/>
    <property type="match status" value="1"/>
</dbReference>
<evidence type="ECO:0000256" key="4">
    <source>
        <dbReference type="ARBA" id="ARBA00022840"/>
    </source>
</evidence>
<evidence type="ECO:0000313" key="7">
    <source>
        <dbReference type="Proteomes" id="UP000275663"/>
    </source>
</evidence>
<dbReference type="KEGG" id="upv:EJN92_02640"/>
<keyword evidence="2" id="KW-1003">Cell membrane</keyword>
<gene>
    <name evidence="6" type="ORF">EJN92_02640</name>
</gene>
<organism evidence="6 7">
    <name type="scientific">Undibacterium parvum</name>
    <dbReference type="NCBI Taxonomy" id="401471"/>
    <lineage>
        <taxon>Bacteria</taxon>
        <taxon>Pseudomonadati</taxon>
        <taxon>Pseudomonadota</taxon>
        <taxon>Betaproteobacteria</taxon>
        <taxon>Burkholderiales</taxon>
        <taxon>Oxalobacteraceae</taxon>
        <taxon>Undibacterium</taxon>
    </lineage>
</organism>
<accession>A0A3Q9BNK1</accession>
<evidence type="ECO:0000259" key="5">
    <source>
        <dbReference type="PROSITE" id="PS50893"/>
    </source>
</evidence>
<evidence type="ECO:0000313" key="6">
    <source>
        <dbReference type="EMBL" id="AZP11007.1"/>
    </source>
</evidence>
<keyword evidence="4 6" id="KW-0067">ATP-binding</keyword>
<keyword evidence="3" id="KW-0547">Nucleotide-binding</keyword>
<dbReference type="InterPro" id="IPR003593">
    <property type="entry name" value="AAA+_ATPase"/>
</dbReference>
<dbReference type="PROSITE" id="PS50893">
    <property type="entry name" value="ABC_TRANSPORTER_2"/>
    <property type="match status" value="1"/>
</dbReference>
<dbReference type="SMART" id="SM00382">
    <property type="entry name" value="AAA"/>
    <property type="match status" value="1"/>
</dbReference>
<proteinExistence type="predicted"/>
<name>A0A3Q9BNK1_9BURK</name>
<protein>
    <submittedName>
        <fullName evidence="6">ABC transporter ATP-binding protein</fullName>
    </submittedName>
</protein>
<evidence type="ECO:0000256" key="2">
    <source>
        <dbReference type="ARBA" id="ARBA00022475"/>
    </source>
</evidence>
<keyword evidence="1" id="KW-0813">Transport</keyword>
<dbReference type="GO" id="GO:0005524">
    <property type="term" value="F:ATP binding"/>
    <property type="evidence" value="ECO:0007669"/>
    <property type="project" value="UniProtKB-KW"/>
</dbReference>